<dbReference type="AlphaFoldDB" id="A0A834PAL9"/>
<gene>
    <name evidence="2" type="ORF">H0235_002985</name>
</gene>
<comment type="caution">
    <text evidence="2">The sequence shown here is derived from an EMBL/GenBank/DDBJ whole genome shotgun (WGS) entry which is preliminary data.</text>
</comment>
<dbReference type="EMBL" id="JACSDY010000002">
    <property type="protein sequence ID" value="KAF7434794.1"/>
    <property type="molecule type" value="Genomic_DNA"/>
</dbReference>
<feature type="region of interest" description="Disordered" evidence="1">
    <location>
        <begin position="1"/>
        <end position="39"/>
    </location>
</feature>
<evidence type="ECO:0000313" key="2">
    <source>
        <dbReference type="EMBL" id="KAF7434794.1"/>
    </source>
</evidence>
<reference evidence="2" key="1">
    <citation type="journal article" date="2020" name="G3 (Bethesda)">
        <title>High-Quality Assemblies for Three Invasive Social Wasps from the &lt;i&gt;Vespula&lt;/i&gt; Genus.</title>
        <authorList>
            <person name="Harrop T.W.R."/>
            <person name="Guhlin J."/>
            <person name="McLaughlin G.M."/>
            <person name="Permina E."/>
            <person name="Stockwell P."/>
            <person name="Gilligan J."/>
            <person name="Le Lec M.F."/>
            <person name="Gruber M.A.M."/>
            <person name="Quinn O."/>
            <person name="Lovegrove M."/>
            <person name="Duncan E.J."/>
            <person name="Remnant E.J."/>
            <person name="Van Eeckhoven J."/>
            <person name="Graham B."/>
            <person name="Knapp R.A."/>
            <person name="Langford K.W."/>
            <person name="Kronenberg Z."/>
            <person name="Press M.O."/>
            <person name="Eacker S.M."/>
            <person name="Wilson-Rankin E.E."/>
            <person name="Purcell J."/>
            <person name="Lester P.J."/>
            <person name="Dearden P.K."/>
        </authorList>
    </citation>
    <scope>NUCLEOTIDE SEQUENCE</scope>
    <source>
        <strain evidence="2">Volc-1</strain>
    </source>
</reference>
<name>A0A834PAL9_VESPE</name>
<proteinExistence type="predicted"/>
<accession>A0A834PAL9</accession>
<protein>
    <submittedName>
        <fullName evidence="2">Uncharacterized protein</fullName>
    </submittedName>
</protein>
<keyword evidence="3" id="KW-1185">Reference proteome</keyword>
<evidence type="ECO:0000313" key="3">
    <source>
        <dbReference type="Proteomes" id="UP000600918"/>
    </source>
</evidence>
<sequence>MFGKHATSATLSTRRRSRTLPTLSKQNCAQHNSEKPLSAPPRKCLRVYCLQSYSFHSVKTSSNLRRFYGELQQQIRVDVCPSVSVIPGDFLICASIIKSTLKSS</sequence>
<feature type="compositionally biased region" description="Low complexity" evidence="1">
    <location>
        <begin position="1"/>
        <end position="12"/>
    </location>
</feature>
<dbReference type="Proteomes" id="UP000600918">
    <property type="component" value="Unassembled WGS sequence"/>
</dbReference>
<organism evidence="2 3">
    <name type="scientific">Vespula pensylvanica</name>
    <name type="common">Western yellow jacket</name>
    <name type="synonym">Wasp</name>
    <dbReference type="NCBI Taxonomy" id="30213"/>
    <lineage>
        <taxon>Eukaryota</taxon>
        <taxon>Metazoa</taxon>
        <taxon>Ecdysozoa</taxon>
        <taxon>Arthropoda</taxon>
        <taxon>Hexapoda</taxon>
        <taxon>Insecta</taxon>
        <taxon>Pterygota</taxon>
        <taxon>Neoptera</taxon>
        <taxon>Endopterygota</taxon>
        <taxon>Hymenoptera</taxon>
        <taxon>Apocrita</taxon>
        <taxon>Aculeata</taxon>
        <taxon>Vespoidea</taxon>
        <taxon>Vespidae</taxon>
        <taxon>Vespinae</taxon>
        <taxon>Vespula</taxon>
    </lineage>
</organism>
<evidence type="ECO:0000256" key="1">
    <source>
        <dbReference type="SAM" id="MobiDB-lite"/>
    </source>
</evidence>